<dbReference type="AlphaFoldDB" id="A0A1F7YZ17"/>
<accession>A0A1F7YZ17</accession>
<feature type="transmembrane region" description="Helical" evidence="5">
    <location>
        <begin position="158"/>
        <end position="188"/>
    </location>
</feature>
<comment type="subunit">
    <text evidence="5">Forms a complex with TatA.</text>
</comment>
<organism evidence="6 7">
    <name type="scientific">Candidatus Woesebacteria bacterium RIFCSPHIGHO2_01_FULL_44_21</name>
    <dbReference type="NCBI Taxonomy" id="1802503"/>
    <lineage>
        <taxon>Bacteria</taxon>
        <taxon>Candidatus Woeseibacteriota</taxon>
    </lineage>
</organism>
<comment type="caution">
    <text evidence="6">The sequence shown here is derived from an EMBL/GenBank/DDBJ whole genome shotgun (WGS) entry which is preliminary data.</text>
</comment>
<sequence length="246" mass="27555">MNKPVETSQLSELVSKYSPILAEVKKRIVITVSVFVLATLAGFIFYEDIIRFLISALSLNGINIVFTSPFQFINLAFNTGLATGLVVVMPLLIFQILYFLKPALKLKEFKMVVRFLPFSVLLFLVGFGFGAGIMKWQIDIFLARATSLGIGNVLDISSLLSVVLLTSVLMGIGFQFPIILLILIRLGIVKHEQLAKKRKWVYLVSFVITLFLPPDSILADILLAMPFILSFEATLVINRIIERKKK</sequence>
<dbReference type="GO" id="GO:0043953">
    <property type="term" value="P:protein transport by the Tat complex"/>
    <property type="evidence" value="ECO:0007669"/>
    <property type="project" value="UniProtKB-UniRule"/>
</dbReference>
<dbReference type="EMBL" id="MGGP01000014">
    <property type="protein sequence ID" value="OGM32521.1"/>
    <property type="molecule type" value="Genomic_DNA"/>
</dbReference>
<keyword evidence="4 5" id="KW-0472">Membrane</keyword>
<keyword evidence="5" id="KW-0813">Transport</keyword>
<comment type="similarity">
    <text evidence="5">Belongs to the TatC family.</text>
</comment>
<evidence type="ECO:0000256" key="3">
    <source>
        <dbReference type="ARBA" id="ARBA00022989"/>
    </source>
</evidence>
<evidence type="ECO:0000256" key="4">
    <source>
        <dbReference type="ARBA" id="ARBA00023136"/>
    </source>
</evidence>
<evidence type="ECO:0000313" key="7">
    <source>
        <dbReference type="Proteomes" id="UP000178870"/>
    </source>
</evidence>
<evidence type="ECO:0000256" key="5">
    <source>
        <dbReference type="HAMAP-Rule" id="MF_00902"/>
    </source>
</evidence>
<reference evidence="6 7" key="1">
    <citation type="journal article" date="2016" name="Nat. Commun.">
        <title>Thousands of microbial genomes shed light on interconnected biogeochemical processes in an aquifer system.</title>
        <authorList>
            <person name="Anantharaman K."/>
            <person name="Brown C.T."/>
            <person name="Hug L.A."/>
            <person name="Sharon I."/>
            <person name="Castelle C.J."/>
            <person name="Probst A.J."/>
            <person name="Thomas B.C."/>
            <person name="Singh A."/>
            <person name="Wilkins M.J."/>
            <person name="Karaoz U."/>
            <person name="Brodie E.L."/>
            <person name="Williams K.H."/>
            <person name="Hubbard S.S."/>
            <person name="Banfield J.F."/>
        </authorList>
    </citation>
    <scope>NUCLEOTIDE SEQUENCE [LARGE SCALE GENOMIC DNA]</scope>
</reference>
<protein>
    <recommendedName>
        <fullName evidence="5">Sec-independent protein translocase protein TatC</fullName>
    </recommendedName>
</protein>
<dbReference type="PANTHER" id="PTHR30371">
    <property type="entry name" value="SEC-INDEPENDENT PROTEIN TRANSLOCASE PROTEIN TATC"/>
    <property type="match status" value="1"/>
</dbReference>
<feature type="transmembrane region" description="Helical" evidence="5">
    <location>
        <begin position="28"/>
        <end position="46"/>
    </location>
</feature>
<feature type="transmembrane region" description="Helical" evidence="5">
    <location>
        <begin position="112"/>
        <end position="138"/>
    </location>
</feature>
<keyword evidence="5" id="KW-1003">Cell membrane</keyword>
<keyword evidence="3 5" id="KW-1133">Transmembrane helix</keyword>
<feature type="transmembrane region" description="Helical" evidence="5">
    <location>
        <begin position="200"/>
        <end position="217"/>
    </location>
</feature>
<keyword evidence="5" id="KW-0811">Translocation</keyword>
<dbReference type="InterPro" id="IPR002033">
    <property type="entry name" value="TatC"/>
</dbReference>
<dbReference type="Proteomes" id="UP000178870">
    <property type="component" value="Unassembled WGS sequence"/>
</dbReference>
<feature type="transmembrane region" description="Helical" evidence="5">
    <location>
        <begin position="223"/>
        <end position="241"/>
    </location>
</feature>
<dbReference type="GO" id="GO:0009977">
    <property type="term" value="F:proton motive force dependent protein transmembrane transporter activity"/>
    <property type="evidence" value="ECO:0007669"/>
    <property type="project" value="TreeGrafter"/>
</dbReference>
<dbReference type="HAMAP" id="MF_00902">
    <property type="entry name" value="TatC"/>
    <property type="match status" value="1"/>
</dbReference>
<comment type="subcellular location">
    <subcellularLocation>
        <location evidence="5">Cell membrane</location>
        <topology evidence="5">Multi-pass membrane protein</topology>
    </subcellularLocation>
    <subcellularLocation>
        <location evidence="1">Membrane</location>
        <topology evidence="1">Multi-pass membrane protein</topology>
    </subcellularLocation>
</comment>
<keyword evidence="5" id="KW-0653">Protein transport</keyword>
<evidence type="ECO:0000313" key="6">
    <source>
        <dbReference type="EMBL" id="OGM32521.1"/>
    </source>
</evidence>
<feature type="transmembrane region" description="Helical" evidence="5">
    <location>
        <begin position="79"/>
        <end position="100"/>
    </location>
</feature>
<comment type="function">
    <text evidence="5">Part of the twin-arginine translocation (Tat) system that transports large folded proteins containing a characteristic twin-arginine motif in their signal peptide across membranes.</text>
</comment>
<dbReference type="PRINTS" id="PR01840">
    <property type="entry name" value="TATCFAMILY"/>
</dbReference>
<evidence type="ECO:0000256" key="1">
    <source>
        <dbReference type="ARBA" id="ARBA00004141"/>
    </source>
</evidence>
<name>A0A1F7YZ17_9BACT</name>
<evidence type="ECO:0000256" key="2">
    <source>
        <dbReference type="ARBA" id="ARBA00022692"/>
    </source>
</evidence>
<keyword evidence="2 5" id="KW-0812">Transmembrane</keyword>
<dbReference type="PANTHER" id="PTHR30371:SF0">
    <property type="entry name" value="SEC-INDEPENDENT PROTEIN TRANSLOCASE PROTEIN TATC, CHLOROPLASTIC-RELATED"/>
    <property type="match status" value="1"/>
</dbReference>
<proteinExistence type="inferred from homology"/>
<dbReference type="Pfam" id="PF00902">
    <property type="entry name" value="TatC"/>
    <property type="match status" value="1"/>
</dbReference>
<dbReference type="GO" id="GO:0065002">
    <property type="term" value="P:intracellular protein transmembrane transport"/>
    <property type="evidence" value="ECO:0007669"/>
    <property type="project" value="TreeGrafter"/>
</dbReference>
<dbReference type="GO" id="GO:0033281">
    <property type="term" value="C:TAT protein transport complex"/>
    <property type="evidence" value="ECO:0007669"/>
    <property type="project" value="UniProtKB-UniRule"/>
</dbReference>
<feature type="transmembrane region" description="Helical" evidence="5">
    <location>
        <begin position="53"/>
        <end position="73"/>
    </location>
</feature>
<gene>
    <name evidence="5" type="primary">tatC</name>
    <name evidence="6" type="ORF">A2803_03605</name>
</gene>